<feature type="compositionally biased region" description="Basic and acidic residues" evidence="1">
    <location>
        <begin position="233"/>
        <end position="249"/>
    </location>
</feature>
<evidence type="ECO:0000313" key="4">
    <source>
        <dbReference type="Proteomes" id="UP000007060"/>
    </source>
</evidence>
<accession>A6ZTJ6</accession>
<gene>
    <name evidence="3" type="ORF">SCY_0589</name>
</gene>
<feature type="compositionally biased region" description="Basic residues" evidence="1">
    <location>
        <begin position="66"/>
        <end position="83"/>
    </location>
</feature>
<dbReference type="PANTHER" id="PTHR22306:SF2">
    <property type="entry name" value="CHROMOSOME 7 OPEN READING FRAME 50"/>
    <property type="match status" value="1"/>
</dbReference>
<dbReference type="Proteomes" id="UP000007060">
    <property type="component" value="Unassembled WGS sequence"/>
</dbReference>
<feature type="compositionally biased region" description="Polar residues" evidence="1">
    <location>
        <begin position="40"/>
        <end position="50"/>
    </location>
</feature>
<feature type="domain" description="WKF" evidence="2">
    <location>
        <begin position="102"/>
        <end position="196"/>
    </location>
</feature>
<dbReference type="OrthoDB" id="10261563at2759"/>
<dbReference type="PANTHER" id="PTHR22306">
    <property type="entry name" value="CHROMOSOME 7 OPEN READING FRAME 50"/>
    <property type="match status" value="1"/>
</dbReference>
<dbReference type="HOGENOM" id="CLU_086740_0_0_1"/>
<dbReference type="Pfam" id="PF10180">
    <property type="entry name" value="WKF"/>
    <property type="match status" value="1"/>
</dbReference>
<comment type="caution">
    <text evidence="3">The sequence shown here is derived from an EMBL/GenBank/DDBJ whole genome shotgun (WGS) entry which is preliminary data.</text>
</comment>
<dbReference type="InterPro" id="IPR019327">
    <property type="entry name" value="WKF"/>
</dbReference>
<protein>
    <submittedName>
        <fullName evidence="3">Conserved protein</fullName>
    </submittedName>
</protein>
<feature type="region of interest" description="Disordered" evidence="1">
    <location>
        <begin position="17"/>
        <end position="91"/>
    </location>
</feature>
<proteinExistence type="predicted"/>
<name>A6ZTJ6_YEAS7</name>
<dbReference type="EMBL" id="AAFW02000089">
    <property type="protein sequence ID" value="EDN62135.1"/>
    <property type="molecule type" value="Genomic_DNA"/>
</dbReference>
<organism evidence="3 4">
    <name type="scientific">Saccharomyces cerevisiae (strain YJM789)</name>
    <name type="common">Baker's yeast</name>
    <dbReference type="NCBI Taxonomy" id="307796"/>
    <lineage>
        <taxon>Eukaryota</taxon>
        <taxon>Fungi</taxon>
        <taxon>Dikarya</taxon>
        <taxon>Ascomycota</taxon>
        <taxon>Saccharomycotina</taxon>
        <taxon>Saccharomycetes</taxon>
        <taxon>Saccharomycetales</taxon>
        <taxon>Saccharomycetaceae</taxon>
        <taxon>Saccharomyces</taxon>
    </lineage>
</organism>
<evidence type="ECO:0000256" key="1">
    <source>
        <dbReference type="SAM" id="MobiDB-lite"/>
    </source>
</evidence>
<reference evidence="3 4" key="1">
    <citation type="journal article" date="2007" name="Proc. Natl. Acad. Sci. U.S.A.">
        <title>Genome sequencing and comparative analysis of Saccharomyces cerevisiae strain YJM789.</title>
        <authorList>
            <person name="Wei W."/>
            <person name="McCusker J.H."/>
            <person name="Hyman R.W."/>
            <person name="Jones T."/>
            <person name="Ning Y."/>
            <person name="Cao Z."/>
            <person name="Gu Z."/>
            <person name="Bruno D."/>
            <person name="Miranda M."/>
            <person name="Nguyen M."/>
            <person name="Wilhelmy J."/>
            <person name="Komp C."/>
            <person name="Tamse R."/>
            <person name="Wang X."/>
            <person name="Jia P."/>
            <person name="Luedi P."/>
            <person name="Oefner P.J."/>
            <person name="David L."/>
            <person name="Dietrich F.S."/>
            <person name="Li Y."/>
            <person name="Davis R.W."/>
            <person name="Steinmetz L.M."/>
        </authorList>
    </citation>
    <scope>NUCLEOTIDE SEQUENCE [LARGE SCALE GENOMIC DNA]</scope>
    <source>
        <strain evidence="3 4">YJM789</strain>
    </source>
</reference>
<evidence type="ECO:0000259" key="2">
    <source>
        <dbReference type="Pfam" id="PF10180"/>
    </source>
</evidence>
<evidence type="ECO:0000313" key="3">
    <source>
        <dbReference type="EMBL" id="EDN62135.1"/>
    </source>
</evidence>
<feature type="region of interest" description="Disordered" evidence="1">
    <location>
        <begin position="219"/>
        <end position="259"/>
    </location>
</feature>
<sequence>MSENHVPAWKRIALKRQTISSGDESKEKGQSNLIDDDPLNITTHLSTGNLTKKEKKRIINGESKSSTKKGKRVSKPGTKKKEKLSKDEKNSKKNKILKDQLRYLIEFFRTKSESKFPTGILELESVKENYGDSLIKDEPSESGVVEVWKFSKQKQNWLIKHFFNLDEIPSVYNDLLLLYFRDLQGKSKEELISKCKGKLKQWNDYVEDQETKIKALIAEDKTSEPINGEEKEEGEKDGNAEHGKQKEVQDEQEEVQMPNKELVQRSLKLLEIWKNDDSEQIELKNFFVDV</sequence>
<dbReference type="AlphaFoldDB" id="A6ZTJ6"/>